<sequence>MSSDASALTSKELLIDRIKQNFELETQSCRQRERDVAQDIGDNHVQHQLRRLKRRCAKLERKLQEKEEEIKSLLDQQQLRFPLLMHETMRSLRSLEGDQSDGKASASPLSHDAIRNLAHEKKDVDARIHEYEQQIAELYEENQQEKLKNEMLSECLRDQKHAKAKLMKACKHVKQELQAMKDSGLSQMLLDIEIRCDALEKEKTQIMDDLFAERSLRAEQEDKHKATSKQLDDLILESTKWEDIISRKDKKLQLSRDQICEQQLALENLKADLNLKEQGTNRPQGLCQEEETEQLRSTINSLRSKVTEVYNESQQLKTENEFLHEQLTSQHGARGLQDEDSSCAAHETHKKLLTQASPLTFTFPVRLIKTKLLALKELVQTYEDTNTVNINLLDGGSSYYEECVEDDILASLSCERNLMHLSGSVLEVAQYLSELQEVVEDACARLIGIMKDTCISVVPGVSRIVCWKRRCTTATPDLVSGVSASKYRRSGRQKLSKPKRLEDMNQFTLVAVTAVLVALYHNYFAPQLGVWTAPSQLKLTYFAGPGRAELSRLILSAGNVSFDDERLDRDAFLAIKPTLPLGQVPVLEVDGTTYSQSMAIARYAAKLTGLYPQNPLECLRVDMVSESLVDIKALITEVTYRTPDEAVKAEKTKKLLEESVPKTFKLLEGFVQEGPFFLGKKMTYADLQLFDMTKNALANFEGFSMNKYPKLTDLVAKVEANPNVAAYLNKYVTLVISTVIRYAILLRIHHQGTVGRSSTRAHSRIHSAPHKLITMAQPQLKLTYFDGKGRAELSRLIFNYGGISFTDDRIAHTDFAALKPTLPFGQVPVLELDGAVYAQSMAISRYAAKLAGLYPSDALEALKADGFSCSLNDLEGPFVDFMFKTQDEAEKAQKKKVFIEETVPKLFAALEKLVTGKFILGEQISYADLHFLDVVENKMKWSFPDFTVDAFPKLAALLNNVKAEPKIAAYLSK</sequence>
<dbReference type="InterPro" id="IPR050213">
    <property type="entry name" value="GST_superfamily"/>
</dbReference>
<protein>
    <submittedName>
        <fullName evidence="4">Hematopoietic prostaglandin D synthase</fullName>
    </submittedName>
</protein>
<dbReference type="Proteomes" id="UP001259832">
    <property type="component" value="Unassembled WGS sequence"/>
</dbReference>
<reference evidence="4" key="1">
    <citation type="submission" date="2023-08" db="EMBL/GenBank/DDBJ databases">
        <title>Reference Genome Resource for the Citrus Pathogen Phytophthora citrophthora.</title>
        <authorList>
            <person name="Moller H."/>
            <person name="Coetzee B."/>
            <person name="Rose L.J."/>
            <person name="Van Niekerk J.M."/>
        </authorList>
    </citation>
    <scope>NUCLEOTIDE SEQUENCE</scope>
    <source>
        <strain evidence="4">STE-U-9442</strain>
    </source>
</reference>
<evidence type="ECO:0000256" key="1">
    <source>
        <dbReference type="SAM" id="Coils"/>
    </source>
</evidence>
<dbReference type="PROSITE" id="PS50405">
    <property type="entry name" value="GST_CTER"/>
    <property type="match status" value="2"/>
</dbReference>
<dbReference type="Gene3D" id="3.40.30.10">
    <property type="entry name" value="Glutaredoxin"/>
    <property type="match status" value="2"/>
</dbReference>
<dbReference type="SFLD" id="SFLDG00363">
    <property type="entry name" value="AMPS_(cytGST):_Alpha-__Mu-__Pi"/>
    <property type="match status" value="2"/>
</dbReference>
<dbReference type="Pfam" id="PF02798">
    <property type="entry name" value="GST_N"/>
    <property type="match status" value="2"/>
</dbReference>
<feature type="coiled-coil region" evidence="1">
    <location>
        <begin position="42"/>
        <end position="80"/>
    </location>
</feature>
<feature type="domain" description="GST N-terminal" evidence="2">
    <location>
        <begin position="778"/>
        <end position="855"/>
    </location>
</feature>
<dbReference type="InterPro" id="IPR004046">
    <property type="entry name" value="GST_C"/>
</dbReference>
<organism evidence="4 5">
    <name type="scientific">Phytophthora citrophthora</name>
    <dbReference type="NCBI Taxonomy" id="4793"/>
    <lineage>
        <taxon>Eukaryota</taxon>
        <taxon>Sar</taxon>
        <taxon>Stramenopiles</taxon>
        <taxon>Oomycota</taxon>
        <taxon>Peronosporomycetes</taxon>
        <taxon>Peronosporales</taxon>
        <taxon>Peronosporaceae</taxon>
        <taxon>Phytophthora</taxon>
    </lineage>
</organism>
<evidence type="ECO:0000259" key="2">
    <source>
        <dbReference type="PROSITE" id="PS50404"/>
    </source>
</evidence>
<dbReference type="Pfam" id="PF14497">
    <property type="entry name" value="GST_C_3"/>
    <property type="match status" value="2"/>
</dbReference>
<feature type="domain" description="GST C-terminal" evidence="3">
    <location>
        <begin position="614"/>
        <end position="735"/>
    </location>
</feature>
<dbReference type="AlphaFoldDB" id="A0AAD9GIR0"/>
<name>A0AAD9GIR0_9STRA</name>
<dbReference type="InterPro" id="IPR036282">
    <property type="entry name" value="Glutathione-S-Trfase_C_sf"/>
</dbReference>
<dbReference type="CDD" id="cd03192">
    <property type="entry name" value="GST_C_Sigma_like"/>
    <property type="match status" value="2"/>
</dbReference>
<proteinExistence type="predicted"/>
<feature type="coiled-coil region" evidence="1">
    <location>
        <begin position="114"/>
        <end position="183"/>
    </location>
</feature>
<dbReference type="FunFam" id="1.20.1050.10:FF:000030">
    <property type="entry name" value="Glutathione S-transferase S1"/>
    <property type="match status" value="2"/>
</dbReference>
<dbReference type="CDD" id="cd03039">
    <property type="entry name" value="GST_N_Sigma_like"/>
    <property type="match status" value="2"/>
</dbReference>
<dbReference type="SFLD" id="SFLDS00019">
    <property type="entry name" value="Glutathione_Transferase_(cytos"/>
    <property type="match status" value="2"/>
</dbReference>
<feature type="domain" description="GST C-terminal" evidence="3">
    <location>
        <begin position="857"/>
        <end position="973"/>
    </location>
</feature>
<dbReference type="GO" id="GO:0004364">
    <property type="term" value="F:glutathione transferase activity"/>
    <property type="evidence" value="ECO:0007669"/>
    <property type="project" value="TreeGrafter"/>
</dbReference>
<accession>A0AAD9GIR0</accession>
<dbReference type="SFLD" id="SFLDG01205">
    <property type="entry name" value="AMPS.1"/>
    <property type="match status" value="2"/>
</dbReference>
<comment type="caution">
    <text evidence="4">The sequence shown here is derived from an EMBL/GenBank/DDBJ whole genome shotgun (WGS) entry which is preliminary data.</text>
</comment>
<dbReference type="InterPro" id="IPR036249">
    <property type="entry name" value="Thioredoxin-like_sf"/>
</dbReference>
<dbReference type="GO" id="GO:0006749">
    <property type="term" value="P:glutathione metabolic process"/>
    <property type="evidence" value="ECO:0007669"/>
    <property type="project" value="TreeGrafter"/>
</dbReference>
<dbReference type="SUPFAM" id="SSF52833">
    <property type="entry name" value="Thioredoxin-like"/>
    <property type="match status" value="2"/>
</dbReference>
<dbReference type="PANTHER" id="PTHR11571:SF150">
    <property type="entry name" value="GLUTATHIONE S-TRANSFERASE"/>
    <property type="match status" value="1"/>
</dbReference>
<dbReference type="Gene3D" id="1.20.1050.10">
    <property type="match status" value="2"/>
</dbReference>
<dbReference type="FunFam" id="3.40.30.10:FF:000035">
    <property type="entry name" value="hematopoietic prostaglandin D synthase"/>
    <property type="match status" value="1"/>
</dbReference>
<feature type="domain" description="GST N-terminal" evidence="2">
    <location>
        <begin position="535"/>
        <end position="612"/>
    </location>
</feature>
<evidence type="ECO:0000313" key="4">
    <source>
        <dbReference type="EMBL" id="KAK1939310.1"/>
    </source>
</evidence>
<gene>
    <name evidence="4" type="ORF">P3T76_008694</name>
</gene>
<keyword evidence="1" id="KW-0175">Coiled coil</keyword>
<dbReference type="PANTHER" id="PTHR11571">
    <property type="entry name" value="GLUTATHIONE S-TRANSFERASE"/>
    <property type="match status" value="1"/>
</dbReference>
<dbReference type="InterPro" id="IPR004045">
    <property type="entry name" value="Glutathione_S-Trfase_N"/>
</dbReference>
<dbReference type="SUPFAM" id="SSF47616">
    <property type="entry name" value="GST C-terminal domain-like"/>
    <property type="match status" value="2"/>
</dbReference>
<dbReference type="EMBL" id="JASMQC010000016">
    <property type="protein sequence ID" value="KAK1939310.1"/>
    <property type="molecule type" value="Genomic_DNA"/>
</dbReference>
<evidence type="ECO:0000259" key="3">
    <source>
        <dbReference type="PROSITE" id="PS50405"/>
    </source>
</evidence>
<dbReference type="PROSITE" id="PS50404">
    <property type="entry name" value="GST_NTER"/>
    <property type="match status" value="2"/>
</dbReference>
<dbReference type="InterPro" id="IPR010987">
    <property type="entry name" value="Glutathione-S-Trfase_C-like"/>
</dbReference>
<evidence type="ECO:0000313" key="5">
    <source>
        <dbReference type="Proteomes" id="UP001259832"/>
    </source>
</evidence>
<keyword evidence="5" id="KW-1185">Reference proteome</keyword>
<dbReference type="InterPro" id="IPR040079">
    <property type="entry name" value="Glutathione_S-Trfase"/>
</dbReference>